<dbReference type="Proteomes" id="UP000075755">
    <property type="component" value="Chromosome"/>
</dbReference>
<dbReference type="Proteomes" id="UP000577697">
    <property type="component" value="Unassembled WGS sequence"/>
</dbReference>
<feature type="region of interest" description="Disordered" evidence="1">
    <location>
        <begin position="1"/>
        <end position="37"/>
    </location>
</feature>
<sequence>MINRPAALPNKPAEPRDPSRATAGATMKSTTPPLPTDDELVRHLVETSDLSPLQAAELVRLHGRDRQKLEQMAKIFKAEG</sequence>
<dbReference type="AlphaFoldDB" id="A0AAC8YS14"/>
<evidence type="ECO:0000313" key="4">
    <source>
        <dbReference type="Proteomes" id="UP000075755"/>
    </source>
</evidence>
<evidence type="ECO:0000256" key="1">
    <source>
        <dbReference type="SAM" id="MobiDB-lite"/>
    </source>
</evidence>
<evidence type="ECO:0000313" key="2">
    <source>
        <dbReference type="EMBL" id="AMS43332.1"/>
    </source>
</evidence>
<dbReference type="KEGG" id="aak:AA2016_4420"/>
<organism evidence="2 4">
    <name type="scientific">Aminobacter aminovorans</name>
    <name type="common">Chelatobacter heintzii</name>
    <dbReference type="NCBI Taxonomy" id="83263"/>
    <lineage>
        <taxon>Bacteria</taxon>
        <taxon>Pseudomonadati</taxon>
        <taxon>Pseudomonadota</taxon>
        <taxon>Alphaproteobacteria</taxon>
        <taxon>Hyphomicrobiales</taxon>
        <taxon>Phyllobacteriaceae</taxon>
        <taxon>Aminobacter</taxon>
    </lineage>
</organism>
<dbReference type="EMBL" id="JACICB010000008">
    <property type="protein sequence ID" value="MBB3706111.1"/>
    <property type="molecule type" value="Genomic_DNA"/>
</dbReference>
<reference evidence="3 5" key="2">
    <citation type="submission" date="2020-08" db="EMBL/GenBank/DDBJ databases">
        <title>Genomic Encyclopedia of Type Strains, Phase IV (KMG-IV): sequencing the most valuable type-strain genomes for metagenomic binning, comparative biology and taxonomic classification.</title>
        <authorList>
            <person name="Goeker M."/>
        </authorList>
    </citation>
    <scope>NUCLEOTIDE SEQUENCE [LARGE SCALE GENOMIC DNA]</scope>
    <source>
        <strain evidence="3 5">DSM 10368</strain>
    </source>
</reference>
<protein>
    <recommendedName>
        <fullName evidence="6">DUF3606 domain-containing protein</fullName>
    </recommendedName>
</protein>
<dbReference type="EMBL" id="CP015005">
    <property type="protein sequence ID" value="AMS43332.1"/>
    <property type="molecule type" value="Genomic_DNA"/>
</dbReference>
<reference evidence="2 4" key="1">
    <citation type="submission" date="2016-03" db="EMBL/GenBank/DDBJ databases">
        <title>Complete genome of Aminobacter aminovorans KCTC 2477.</title>
        <authorList>
            <person name="Kim K.M."/>
        </authorList>
    </citation>
    <scope>NUCLEOTIDE SEQUENCE [LARGE SCALE GENOMIC DNA]</scope>
    <source>
        <strain evidence="2 4">KCTC 2477</strain>
    </source>
</reference>
<keyword evidence="5" id="KW-1185">Reference proteome</keyword>
<accession>A0AAC8YS14</accession>
<proteinExistence type="predicted"/>
<evidence type="ECO:0000313" key="5">
    <source>
        <dbReference type="Proteomes" id="UP000577697"/>
    </source>
</evidence>
<gene>
    <name evidence="2" type="ORF">AA2016_4420</name>
    <name evidence="3" type="ORF">FHS67_002431</name>
</gene>
<evidence type="ECO:0008006" key="6">
    <source>
        <dbReference type="Google" id="ProtNLM"/>
    </source>
</evidence>
<evidence type="ECO:0000313" key="3">
    <source>
        <dbReference type="EMBL" id="MBB3706111.1"/>
    </source>
</evidence>
<name>A0AAC8YS14_AMIAI</name>